<dbReference type="Proteomes" id="UP001156903">
    <property type="component" value="Unassembled WGS sequence"/>
</dbReference>
<name>A0ABQ6C571_9BURK</name>
<dbReference type="EMBL" id="BSPB01000020">
    <property type="protein sequence ID" value="GLS15110.1"/>
    <property type="molecule type" value="Genomic_DNA"/>
</dbReference>
<accession>A0ABQ6C571</accession>
<comment type="caution">
    <text evidence="1">The sequence shown here is derived from an EMBL/GenBank/DDBJ whole genome shotgun (WGS) entry which is preliminary data.</text>
</comment>
<proteinExistence type="predicted"/>
<reference evidence="2" key="1">
    <citation type="journal article" date="2019" name="Int. J. Syst. Evol. Microbiol.">
        <title>The Global Catalogue of Microorganisms (GCM) 10K type strain sequencing project: providing services to taxonomists for standard genome sequencing and annotation.</title>
        <authorList>
            <consortium name="The Broad Institute Genomics Platform"/>
            <consortium name="The Broad Institute Genome Sequencing Center for Infectious Disease"/>
            <person name="Wu L."/>
            <person name="Ma J."/>
        </authorList>
    </citation>
    <scope>NUCLEOTIDE SEQUENCE [LARGE SCALE GENOMIC DNA]</scope>
    <source>
        <strain evidence="2">NBRC 109341</strain>
    </source>
</reference>
<evidence type="ECO:0000313" key="1">
    <source>
        <dbReference type="EMBL" id="GLS15110.1"/>
    </source>
</evidence>
<keyword evidence="2" id="KW-1185">Reference proteome</keyword>
<sequence length="229" mass="24489">MGAFAAHADGFSVGRVDIGFAEPGWEVMALPDRSQAYGGDRSGALAVQSAVFYRLPTSTSSTGMGGGRAGYMRYSPDCQPDENIYREGNEGINLSFAQCLTVTPRYNAASVFKQLAPPLLEAGVELPLPQWSSAPVYTVWSRHAISTGSFVDVRVFVWERIGGEGAAVSERLPPRVPPEHVVWGRQLRDAVKSSVYSLSGRLVMPALPVPQPLVPPSPPPVDAARPPVG</sequence>
<evidence type="ECO:0000313" key="2">
    <source>
        <dbReference type="Proteomes" id="UP001156903"/>
    </source>
</evidence>
<protein>
    <submittedName>
        <fullName evidence="1">Uncharacterized protein</fullName>
    </submittedName>
</protein>
<organism evidence="1 2">
    <name type="scientific">Hydrogenophaga electricum</name>
    <dbReference type="NCBI Taxonomy" id="1230953"/>
    <lineage>
        <taxon>Bacteria</taxon>
        <taxon>Pseudomonadati</taxon>
        <taxon>Pseudomonadota</taxon>
        <taxon>Betaproteobacteria</taxon>
        <taxon>Burkholderiales</taxon>
        <taxon>Comamonadaceae</taxon>
        <taxon>Hydrogenophaga</taxon>
    </lineage>
</organism>
<gene>
    <name evidence="1" type="ORF">GCM10007935_25430</name>
</gene>